<feature type="region of interest" description="Disordered" evidence="1">
    <location>
        <begin position="285"/>
        <end position="423"/>
    </location>
</feature>
<dbReference type="EMBL" id="LGRX02034687">
    <property type="protein sequence ID" value="KAK3237159.1"/>
    <property type="molecule type" value="Genomic_DNA"/>
</dbReference>
<sequence>MEQTVSADELRQVKVLLWERICASMPAAERDEVKSIIGTDLIERNQLMFDEVSAYSSILGDVRVNTDEGHARRQLLANPSRSLVENEVHILLQNIRRINSGTNTSKSSDAPLLKNALPREQQIIEFISSQPGPADIRTGRPSTPRTPPSRPPSSRSSRAASVSSSLSASSTHDPSAVVDSVGSQLNIYGIDEIKAQLRDFLEDEHNLLLDDSEYLQLCLDDEADRKDMVLEPPSISELRDLGSKLEATWIQAEQSYEHEKKVDRMMAAADKELSRVGKLRTLVGESRTFEEGKGDPDEGDSPLTAIRPRTPNGAIHNPFSRSSLAPVAAPDTMRTTSHQGNASQARKPRYRGPMAYGHRAHEKGGREGNLRAEGPRSLRKSGKKGEIAGRRPAVIGKERRNCTPKARDRPGKEAGGEENLRAS</sequence>
<dbReference type="Pfam" id="PF15669">
    <property type="entry name" value="CCDC24"/>
    <property type="match status" value="1"/>
</dbReference>
<name>A0AAE0ER18_9CHLO</name>
<feature type="region of interest" description="Disordered" evidence="1">
    <location>
        <begin position="127"/>
        <end position="177"/>
    </location>
</feature>
<evidence type="ECO:0000313" key="2">
    <source>
        <dbReference type="EMBL" id="KAK3237159.1"/>
    </source>
</evidence>
<feature type="compositionally biased region" description="Low complexity" evidence="1">
    <location>
        <begin position="152"/>
        <end position="176"/>
    </location>
</feature>
<evidence type="ECO:0000313" key="3">
    <source>
        <dbReference type="EMBL" id="KAK3246532.1"/>
    </source>
</evidence>
<accession>A0AAE0ER18</accession>
<organism evidence="2 4">
    <name type="scientific">Cymbomonas tetramitiformis</name>
    <dbReference type="NCBI Taxonomy" id="36881"/>
    <lineage>
        <taxon>Eukaryota</taxon>
        <taxon>Viridiplantae</taxon>
        <taxon>Chlorophyta</taxon>
        <taxon>Pyramimonadophyceae</taxon>
        <taxon>Pyramimonadales</taxon>
        <taxon>Pyramimonadaceae</taxon>
        <taxon>Cymbomonas</taxon>
    </lineage>
</organism>
<reference evidence="2" key="2">
    <citation type="submission" date="2023-06" db="EMBL/GenBank/DDBJ databases">
        <title>Long-read-based genome assembly of the green algal bacterivore Cymbomonas tetramitiformis.</title>
        <authorList>
            <person name="Gyaltshen Y."/>
            <person name="Rozenberg A."/>
            <person name="Paasch A."/>
            <person name="Burns J.A."/>
            <person name="Warring S."/>
            <person name="Larson R."/>
            <person name="Maurer-Alcala X."/>
            <person name="Dacks J."/>
            <person name="Kim E."/>
        </authorList>
    </citation>
    <scope>NUCLEOTIDE SEQUENCE</scope>
    <source>
        <strain evidence="2">PLY_AMNH</strain>
    </source>
</reference>
<feature type="compositionally biased region" description="Basic and acidic residues" evidence="1">
    <location>
        <begin position="362"/>
        <end position="376"/>
    </location>
</feature>
<proteinExistence type="predicted"/>
<comment type="caution">
    <text evidence="2">The sequence shown here is derived from an EMBL/GenBank/DDBJ whole genome shotgun (WGS) entry which is preliminary data.</text>
</comment>
<dbReference type="Proteomes" id="UP001190700">
    <property type="component" value="Unassembled WGS sequence"/>
</dbReference>
<dbReference type="PANTHER" id="PTHR28601">
    <property type="entry name" value="COILED-COIL DOMAIN-CONTAINING PROTEIN 24"/>
    <property type="match status" value="1"/>
</dbReference>
<feature type="compositionally biased region" description="Basic and acidic residues" evidence="1">
    <location>
        <begin position="287"/>
        <end position="296"/>
    </location>
</feature>
<feature type="compositionally biased region" description="Basic and acidic residues" evidence="1">
    <location>
        <begin position="396"/>
        <end position="423"/>
    </location>
</feature>
<feature type="compositionally biased region" description="Polar residues" evidence="1">
    <location>
        <begin position="333"/>
        <end position="344"/>
    </location>
</feature>
<dbReference type="PANTHER" id="PTHR28601:SF1">
    <property type="entry name" value="COILED-COIL DOMAIN-CONTAINING PROTEIN 24"/>
    <property type="match status" value="1"/>
</dbReference>
<keyword evidence="4" id="KW-1185">Reference proteome</keyword>
<evidence type="ECO:0000256" key="1">
    <source>
        <dbReference type="SAM" id="MobiDB-lite"/>
    </source>
</evidence>
<reference evidence="2 4" key="1">
    <citation type="journal article" date="2015" name="Genome Biol. Evol.">
        <title>Comparative Genomics of a Bacterivorous Green Alga Reveals Evolutionary Causalities and Consequences of Phago-Mixotrophic Mode of Nutrition.</title>
        <authorList>
            <person name="Burns J.A."/>
            <person name="Paasch A."/>
            <person name="Narechania A."/>
            <person name="Kim E."/>
        </authorList>
    </citation>
    <scope>NUCLEOTIDE SEQUENCE [LARGE SCALE GENOMIC DNA]</scope>
    <source>
        <strain evidence="2">PLY_AMNH</strain>
    </source>
</reference>
<dbReference type="AlphaFoldDB" id="A0AAE0ER18"/>
<protein>
    <submittedName>
        <fullName evidence="2">Uncharacterized protein</fullName>
    </submittedName>
</protein>
<gene>
    <name evidence="3" type="ORF">CYMTET_43934</name>
    <name evidence="2" type="ORF">CYMTET_52748</name>
</gene>
<dbReference type="EMBL" id="LGRX02029723">
    <property type="protein sequence ID" value="KAK3246532.1"/>
    <property type="molecule type" value="Genomic_DNA"/>
</dbReference>
<dbReference type="InterPro" id="IPR031367">
    <property type="entry name" value="CCDC24"/>
</dbReference>
<evidence type="ECO:0000313" key="4">
    <source>
        <dbReference type="Proteomes" id="UP001190700"/>
    </source>
</evidence>